<evidence type="ECO:0000313" key="8">
    <source>
        <dbReference type="Proteomes" id="UP000800093"/>
    </source>
</evidence>
<dbReference type="OrthoDB" id="1112565at2759"/>
<evidence type="ECO:0000256" key="5">
    <source>
        <dbReference type="SAM" id="MobiDB-lite"/>
    </source>
</evidence>
<feature type="domain" description="LIM zinc-binding" evidence="6">
    <location>
        <begin position="564"/>
        <end position="627"/>
    </location>
</feature>
<protein>
    <recommendedName>
        <fullName evidence="6">LIM zinc-binding domain-containing protein</fullName>
    </recommendedName>
</protein>
<feature type="compositionally biased region" description="Basic and acidic residues" evidence="5">
    <location>
        <begin position="291"/>
        <end position="305"/>
    </location>
</feature>
<proteinExistence type="predicted"/>
<feature type="compositionally biased region" description="Polar residues" evidence="5">
    <location>
        <begin position="149"/>
        <end position="159"/>
    </location>
</feature>
<keyword evidence="1 4" id="KW-0479">Metal-binding</keyword>
<dbReference type="GO" id="GO:0030695">
    <property type="term" value="F:GTPase regulator activity"/>
    <property type="evidence" value="ECO:0007669"/>
    <property type="project" value="UniProtKB-ARBA"/>
</dbReference>
<dbReference type="AlphaFoldDB" id="A0A9P4N221"/>
<feature type="compositionally biased region" description="Low complexity" evidence="5">
    <location>
        <begin position="89"/>
        <end position="100"/>
    </location>
</feature>
<dbReference type="PROSITE" id="PS00478">
    <property type="entry name" value="LIM_DOMAIN_1"/>
    <property type="match status" value="1"/>
</dbReference>
<evidence type="ECO:0000256" key="2">
    <source>
        <dbReference type="ARBA" id="ARBA00022833"/>
    </source>
</evidence>
<organism evidence="7 8">
    <name type="scientific">Lojkania enalia</name>
    <dbReference type="NCBI Taxonomy" id="147567"/>
    <lineage>
        <taxon>Eukaryota</taxon>
        <taxon>Fungi</taxon>
        <taxon>Dikarya</taxon>
        <taxon>Ascomycota</taxon>
        <taxon>Pezizomycotina</taxon>
        <taxon>Dothideomycetes</taxon>
        <taxon>Pleosporomycetidae</taxon>
        <taxon>Pleosporales</taxon>
        <taxon>Pleosporales incertae sedis</taxon>
        <taxon>Lojkania</taxon>
    </lineage>
</organism>
<dbReference type="Gene3D" id="2.10.110.10">
    <property type="entry name" value="Cysteine Rich Protein"/>
    <property type="match status" value="2"/>
</dbReference>
<dbReference type="CDD" id="cd09397">
    <property type="entry name" value="LIM1_UF1"/>
    <property type="match status" value="1"/>
</dbReference>
<evidence type="ECO:0000313" key="7">
    <source>
        <dbReference type="EMBL" id="KAF2259304.1"/>
    </source>
</evidence>
<feature type="region of interest" description="Disordered" evidence="5">
    <location>
        <begin position="522"/>
        <end position="564"/>
    </location>
</feature>
<dbReference type="Pfam" id="PF00412">
    <property type="entry name" value="LIM"/>
    <property type="match status" value="2"/>
</dbReference>
<feature type="compositionally biased region" description="Polar residues" evidence="5">
    <location>
        <begin position="306"/>
        <end position="320"/>
    </location>
</feature>
<dbReference type="InterPro" id="IPR017351">
    <property type="entry name" value="PINCH-1-4-like"/>
</dbReference>
<gene>
    <name evidence="7" type="ORF">CC78DRAFT_74257</name>
</gene>
<dbReference type="EMBL" id="ML986713">
    <property type="protein sequence ID" value="KAF2259304.1"/>
    <property type="molecule type" value="Genomic_DNA"/>
</dbReference>
<dbReference type="SUPFAM" id="SSF57716">
    <property type="entry name" value="Glucocorticoid receptor-like (DNA-binding domain)"/>
    <property type="match status" value="1"/>
</dbReference>
<feature type="compositionally biased region" description="Low complexity" evidence="5">
    <location>
        <begin position="253"/>
        <end position="268"/>
    </location>
</feature>
<evidence type="ECO:0000256" key="4">
    <source>
        <dbReference type="PROSITE-ProRule" id="PRU00125"/>
    </source>
</evidence>
<feature type="domain" description="LIM zinc-binding" evidence="6">
    <location>
        <begin position="628"/>
        <end position="687"/>
    </location>
</feature>
<dbReference type="InterPro" id="IPR001781">
    <property type="entry name" value="Znf_LIM"/>
</dbReference>
<feature type="compositionally biased region" description="Polar residues" evidence="5">
    <location>
        <begin position="343"/>
        <end position="357"/>
    </location>
</feature>
<accession>A0A9P4N221</accession>
<dbReference type="PANTHER" id="PTHR24210">
    <property type="entry name" value="LIM DOMAIN-CONTAINING PROTEIN"/>
    <property type="match status" value="1"/>
</dbReference>
<sequence length="711" mass="76869">MAATERPISFLPSIKCSTCGVDIQISQLADHVCATNPSSNPESQLERAATFGGAALPSTSSGQSRPGRMPPPPRIDPTAANKPFTSQNDLLSPLSSYSDPKNSAPLSPGNGKLPFKMNRSATSPMPRALNPPSPALSSNMDCAFPPFPTSRSATPTGGKSNKKCRAEPKYKHRYAEPDPLYAPLSPRTDGGESVLKRMNSIAPGPFDGRGGDRRPSTSHGRATPTPEGSQIGHKRTPTQNSIDNKGRAPSLRSSVASNKSGSSNLSSSGIELPARPKQDAARAMAPPPRPPRTEGIDEFLDRLQKETMQPSQIGPNSRSKTFPIRQESRDDVGLPPRPRRPSESNNLTRKPTGNSDFESSRRPANPFPSRSTSRGGSRSGVRPEGATLPLPPMPSYGKEIPQKPLHTPSDSGLSDDSTSSSGSRSAASSRSSPPASEASAHSRKPSNIGQSAFIDGEHIQRVASPDSFALPPLDFGNKQASTGYDRGKAPGPLLPPSNIPFSDALESPLDPAIQRGLLYQKRPSEPQSSDVSPTSPQSRSPPRRLHADEPQALPRRRPTMANKGNCRGCGEAIIGKSVKDSSGRLTGRYHKECFVCKTCRSPFPSADFYVFDNSPYCEQHYHKLNGSLCKSCNRGIEGQYLETDQRQKFHPRCFTCLTCRVVLRDDYYEVGGKVYCERHAYHASQQNNMLGPGGNRSRNLQKRTTRLMMMA</sequence>
<keyword evidence="8" id="KW-1185">Reference proteome</keyword>
<keyword evidence="3 4" id="KW-0440">LIM domain</keyword>
<feature type="compositionally biased region" description="Basic and acidic residues" evidence="5">
    <location>
        <begin position="164"/>
        <end position="176"/>
    </location>
</feature>
<keyword evidence="2 4" id="KW-0862">Zinc</keyword>
<evidence type="ECO:0000259" key="6">
    <source>
        <dbReference type="PROSITE" id="PS50023"/>
    </source>
</evidence>
<feature type="compositionally biased region" description="Low complexity" evidence="5">
    <location>
        <begin position="408"/>
        <end position="439"/>
    </location>
</feature>
<dbReference type="CDD" id="cd08368">
    <property type="entry name" value="LIM"/>
    <property type="match status" value="1"/>
</dbReference>
<feature type="region of interest" description="Disordered" evidence="5">
    <location>
        <begin position="35"/>
        <end position="506"/>
    </location>
</feature>
<evidence type="ECO:0000256" key="1">
    <source>
        <dbReference type="ARBA" id="ARBA00022723"/>
    </source>
</evidence>
<dbReference type="SMART" id="SM00132">
    <property type="entry name" value="LIM"/>
    <property type="match status" value="2"/>
</dbReference>
<feature type="region of interest" description="Disordered" evidence="5">
    <location>
        <begin position="687"/>
        <end position="711"/>
    </location>
</feature>
<reference evidence="8" key="1">
    <citation type="journal article" date="2020" name="Stud. Mycol.">
        <title>101 Dothideomycetes genomes: A test case for predicting lifestyles and emergence of pathogens.</title>
        <authorList>
            <person name="Haridas S."/>
            <person name="Albert R."/>
            <person name="Binder M."/>
            <person name="Bloem J."/>
            <person name="LaButti K."/>
            <person name="Salamov A."/>
            <person name="Andreopoulos B."/>
            <person name="Baker S."/>
            <person name="Barry K."/>
            <person name="Bills G."/>
            <person name="Bluhm B."/>
            <person name="Cannon C."/>
            <person name="Castanera R."/>
            <person name="Culley D."/>
            <person name="Daum C."/>
            <person name="Ezra D."/>
            <person name="Gonzalez J."/>
            <person name="Henrissat B."/>
            <person name="Kuo A."/>
            <person name="Liang C."/>
            <person name="Lipzen A."/>
            <person name="Lutzoni F."/>
            <person name="Magnuson J."/>
            <person name="Mondo S."/>
            <person name="Nolan M."/>
            <person name="Ohm R."/>
            <person name="Pangilinan J."/>
            <person name="Park H.-J."/>
            <person name="Ramirez L."/>
            <person name="Alfaro M."/>
            <person name="Sun H."/>
            <person name="Tritt A."/>
            <person name="Yoshinaga Y."/>
            <person name="Zwiers L.-H."/>
            <person name="Turgeon B."/>
            <person name="Goodwin S."/>
            <person name="Spatafora J."/>
            <person name="Crous P."/>
            <person name="Grigoriev I."/>
        </authorList>
    </citation>
    <scope>NUCLEOTIDE SEQUENCE [LARGE SCALE GENOMIC DNA]</scope>
    <source>
        <strain evidence="8">CBS 304.66</strain>
    </source>
</reference>
<name>A0A9P4N221_9PLEO</name>
<feature type="compositionally biased region" description="Low complexity" evidence="5">
    <location>
        <begin position="369"/>
        <end position="380"/>
    </location>
</feature>
<dbReference type="FunFam" id="2.10.110.10:FF:000105">
    <property type="entry name" value="Similar to LIM domain-containing protein"/>
    <property type="match status" value="1"/>
</dbReference>
<dbReference type="PANTHER" id="PTHR24210:SF14">
    <property type="entry name" value="LIM ZINC-BINDING DOMAIN-CONTAINING PROTEIN"/>
    <property type="match status" value="1"/>
</dbReference>
<comment type="caution">
    <text evidence="7">The sequence shown here is derived from an EMBL/GenBank/DDBJ whole genome shotgun (WGS) entry which is preliminary data.</text>
</comment>
<dbReference type="PROSITE" id="PS50023">
    <property type="entry name" value="LIM_DOMAIN_2"/>
    <property type="match status" value="2"/>
</dbReference>
<dbReference type="GO" id="GO:0046872">
    <property type="term" value="F:metal ion binding"/>
    <property type="evidence" value="ECO:0007669"/>
    <property type="project" value="UniProtKB-KW"/>
</dbReference>
<evidence type="ECO:0000256" key="3">
    <source>
        <dbReference type="ARBA" id="ARBA00023038"/>
    </source>
</evidence>
<dbReference type="Proteomes" id="UP000800093">
    <property type="component" value="Unassembled WGS sequence"/>
</dbReference>